<name>A0ABT4X7L8_9BACI</name>
<gene>
    <name evidence="3" type="ORF">PJ311_12025</name>
</gene>
<feature type="region of interest" description="Disordered" evidence="1">
    <location>
        <begin position="37"/>
        <end position="56"/>
    </location>
</feature>
<dbReference type="Proteomes" id="UP001211894">
    <property type="component" value="Unassembled WGS sequence"/>
</dbReference>
<evidence type="ECO:0000313" key="3">
    <source>
        <dbReference type="EMBL" id="MDA7027337.1"/>
    </source>
</evidence>
<comment type="caution">
    <text evidence="3">The sequence shown here is derived from an EMBL/GenBank/DDBJ whole genome shotgun (WGS) entry which is preliminary data.</text>
</comment>
<protein>
    <submittedName>
        <fullName evidence="3">DUF1540 domain-containing protein</fullName>
    </submittedName>
</protein>
<sequence length="56" mass="6357">MEHKEEQKILCEVNNCTYWGQGNKCTADAIYVVSHAGEKASTSEETDCKTFKPEHH</sequence>
<organism evidence="3 4">
    <name type="scientific">Bacillus changyiensis</name>
    <dbReference type="NCBI Taxonomy" id="3004103"/>
    <lineage>
        <taxon>Bacteria</taxon>
        <taxon>Bacillati</taxon>
        <taxon>Bacillota</taxon>
        <taxon>Bacilli</taxon>
        <taxon>Bacillales</taxon>
        <taxon>Bacillaceae</taxon>
        <taxon>Bacillus</taxon>
    </lineage>
</organism>
<dbReference type="EMBL" id="JAQKAB010000007">
    <property type="protein sequence ID" value="MDA7027337.1"/>
    <property type="molecule type" value="Genomic_DNA"/>
</dbReference>
<keyword evidence="4" id="KW-1185">Reference proteome</keyword>
<accession>A0ABT4X7L8</accession>
<proteinExistence type="predicted"/>
<dbReference type="RefSeq" id="WP_172297246.1">
    <property type="nucleotide sequence ID" value="NZ_JAQKAB010000007.1"/>
</dbReference>
<dbReference type="InterPro" id="IPR011437">
    <property type="entry name" value="DUF1540"/>
</dbReference>
<evidence type="ECO:0000313" key="4">
    <source>
        <dbReference type="Proteomes" id="UP001211894"/>
    </source>
</evidence>
<reference evidence="3 4" key="1">
    <citation type="submission" date="2023-01" db="EMBL/GenBank/DDBJ databases">
        <title>Bacillus changyiensis sp. nov., isolated from a coastal deposit.</title>
        <authorList>
            <person name="Xiao G."/>
            <person name="Lai Q."/>
            <person name="Hu Z."/>
            <person name="Shao Z."/>
        </authorList>
    </citation>
    <scope>NUCLEOTIDE SEQUENCE [LARGE SCALE GENOMIC DNA]</scope>
    <source>
        <strain evidence="3 4">CLL-7-23</strain>
    </source>
</reference>
<evidence type="ECO:0000256" key="1">
    <source>
        <dbReference type="SAM" id="MobiDB-lite"/>
    </source>
</evidence>
<dbReference type="Pfam" id="PF07561">
    <property type="entry name" value="DUF1540"/>
    <property type="match status" value="1"/>
</dbReference>
<evidence type="ECO:0000259" key="2">
    <source>
        <dbReference type="Pfam" id="PF07561"/>
    </source>
</evidence>
<feature type="domain" description="DUF1540" evidence="2">
    <location>
        <begin position="9"/>
        <end position="51"/>
    </location>
</feature>